<protein>
    <submittedName>
        <fullName evidence="1">Uncharacterized protein</fullName>
    </submittedName>
</protein>
<name>A0AAE1A9H1_9GAST</name>
<dbReference type="Proteomes" id="UP001283361">
    <property type="component" value="Unassembled WGS sequence"/>
</dbReference>
<keyword evidence="2" id="KW-1185">Reference proteome</keyword>
<dbReference type="AlphaFoldDB" id="A0AAE1A9H1"/>
<organism evidence="1 2">
    <name type="scientific">Elysia crispata</name>
    <name type="common">lettuce slug</name>
    <dbReference type="NCBI Taxonomy" id="231223"/>
    <lineage>
        <taxon>Eukaryota</taxon>
        <taxon>Metazoa</taxon>
        <taxon>Spiralia</taxon>
        <taxon>Lophotrochozoa</taxon>
        <taxon>Mollusca</taxon>
        <taxon>Gastropoda</taxon>
        <taxon>Heterobranchia</taxon>
        <taxon>Euthyneura</taxon>
        <taxon>Panpulmonata</taxon>
        <taxon>Sacoglossa</taxon>
        <taxon>Placobranchoidea</taxon>
        <taxon>Plakobranchidae</taxon>
        <taxon>Elysia</taxon>
    </lineage>
</organism>
<evidence type="ECO:0000313" key="1">
    <source>
        <dbReference type="EMBL" id="KAK3783460.1"/>
    </source>
</evidence>
<proteinExistence type="predicted"/>
<accession>A0AAE1A9H1</accession>
<reference evidence="1" key="1">
    <citation type="journal article" date="2023" name="G3 (Bethesda)">
        <title>A reference genome for the long-term kleptoplast-retaining sea slug Elysia crispata morphotype clarki.</title>
        <authorList>
            <person name="Eastman K.E."/>
            <person name="Pendleton A.L."/>
            <person name="Shaikh M.A."/>
            <person name="Suttiyut T."/>
            <person name="Ogas R."/>
            <person name="Tomko P."/>
            <person name="Gavelis G."/>
            <person name="Widhalm J.R."/>
            <person name="Wisecaver J.H."/>
        </authorList>
    </citation>
    <scope>NUCLEOTIDE SEQUENCE</scope>
    <source>
        <strain evidence="1">ECLA1</strain>
    </source>
</reference>
<gene>
    <name evidence="1" type="ORF">RRG08_033717</name>
</gene>
<evidence type="ECO:0000313" key="2">
    <source>
        <dbReference type="Proteomes" id="UP001283361"/>
    </source>
</evidence>
<sequence length="128" mass="14439">MPRTSDVDGCILSKSGFCRHRRSHYASLRVRVAQPSVFLVEIMGIQKWSGDSGLALMAPGNLQVENCILNTLKLVPEVTRSAMGDPRKRRERRITFIEVSASSSPRPVNFYIRVLEGILYCRFPGRSE</sequence>
<comment type="caution">
    <text evidence="1">The sequence shown here is derived from an EMBL/GenBank/DDBJ whole genome shotgun (WGS) entry which is preliminary data.</text>
</comment>
<dbReference type="EMBL" id="JAWDGP010002410">
    <property type="protein sequence ID" value="KAK3783460.1"/>
    <property type="molecule type" value="Genomic_DNA"/>
</dbReference>